<organism evidence="2 3">
    <name type="scientific">Candidatus Regiella insecticola</name>
    <dbReference type="NCBI Taxonomy" id="138073"/>
    <lineage>
        <taxon>Bacteria</taxon>
        <taxon>Pseudomonadati</taxon>
        <taxon>Pseudomonadota</taxon>
        <taxon>Gammaproteobacteria</taxon>
        <taxon>Enterobacterales</taxon>
        <taxon>Enterobacteriaceae</taxon>
        <taxon>aphid secondary symbionts</taxon>
        <taxon>Candidatus Regiella</taxon>
    </lineage>
</organism>
<accession>A0A6L2ZMZ6</accession>
<evidence type="ECO:0000313" key="3">
    <source>
        <dbReference type="Proteomes" id="UP000504714"/>
    </source>
</evidence>
<dbReference type="EMBL" id="BLXO01000002">
    <property type="protein sequence ID" value="GFN45919.1"/>
    <property type="molecule type" value="Genomic_DNA"/>
</dbReference>
<name>A0A6L2ZMZ6_9ENTR</name>
<protein>
    <submittedName>
        <fullName evidence="2">Uncharacterized protein</fullName>
    </submittedName>
</protein>
<comment type="caution">
    <text evidence="2">The sequence shown here is derived from an EMBL/GenBank/DDBJ whole genome shotgun (WGS) entry which is preliminary data.</text>
</comment>
<sequence>MNSVSGEAPIAQEKIEEATPNSNIEKAGKEQLPSQVADQVETEEVITNNMPSRQASKLALNITDKIDGCRGEIVSKEYLEALNTEKQQYLEEWIQNVKIRIQDVKIKTQQLPLKGDIKIKEIINEFQKEIDELSEIRNTLDCSDKNKDAILKLIVILKETIKELKLNVVEKVASEQSSIVEEPNQYKNYMKTLLEQNKGINRIEVLQEDINRLTYEIRPEFLHGSPERETVSTLIEFLEEAMVSEQPSPA</sequence>
<reference evidence="2 3" key="1">
    <citation type="submission" date="2020-06" db="EMBL/GenBank/DDBJ databases">
        <title>The genome sequence of Candidatus Regiella insecticola strain Tut.</title>
        <authorList>
            <person name="Nikoh N."/>
            <person name="Tsuchida T."/>
            <person name="Koga R."/>
            <person name="Oshima K."/>
            <person name="Hattori M."/>
            <person name="Fukatsu T."/>
        </authorList>
    </citation>
    <scope>NUCLEOTIDE SEQUENCE [LARGE SCALE GENOMIC DNA]</scope>
    <source>
        <strain evidence="2 3">Tut</strain>
    </source>
</reference>
<gene>
    <name evidence="2" type="ORF">RINTU1_12940</name>
</gene>
<dbReference type="Proteomes" id="UP000504714">
    <property type="component" value="Unassembled WGS sequence"/>
</dbReference>
<proteinExistence type="predicted"/>
<evidence type="ECO:0000256" key="1">
    <source>
        <dbReference type="SAM" id="MobiDB-lite"/>
    </source>
</evidence>
<dbReference type="AlphaFoldDB" id="A0A6L2ZMZ6"/>
<evidence type="ECO:0000313" key="2">
    <source>
        <dbReference type="EMBL" id="GFN45919.1"/>
    </source>
</evidence>
<feature type="region of interest" description="Disordered" evidence="1">
    <location>
        <begin position="1"/>
        <end position="37"/>
    </location>
</feature>